<evidence type="ECO:0000256" key="10">
    <source>
        <dbReference type="PIRSR" id="PIRSR006487-1"/>
    </source>
</evidence>
<dbReference type="EC" id="2.1.2.10" evidence="11"/>
<protein>
    <recommendedName>
        <fullName evidence="11">Aminomethyltransferase</fullName>
        <ecNumber evidence="11">2.1.2.10</ecNumber>
    </recommendedName>
    <alternativeName>
        <fullName evidence="11">Glycine cleavage system T protein</fullName>
    </alternativeName>
</protein>
<evidence type="ECO:0000256" key="1">
    <source>
        <dbReference type="ARBA" id="ARBA00003631"/>
    </source>
</evidence>
<evidence type="ECO:0000256" key="9">
    <source>
        <dbReference type="ARBA" id="ARBA00047665"/>
    </source>
</evidence>
<dbReference type="Pfam" id="PF01571">
    <property type="entry name" value="GCV_T"/>
    <property type="match status" value="1"/>
</dbReference>
<dbReference type="Pfam" id="PF08669">
    <property type="entry name" value="GCV_T_C"/>
    <property type="match status" value="1"/>
</dbReference>
<dbReference type="Gene3D" id="3.30.1360.120">
    <property type="entry name" value="Probable tRNA modification gtpase trme, domain 1"/>
    <property type="match status" value="1"/>
</dbReference>
<evidence type="ECO:0000256" key="7">
    <source>
        <dbReference type="ARBA" id="ARBA00022946"/>
    </source>
</evidence>
<dbReference type="PANTHER" id="PTHR43757">
    <property type="entry name" value="AMINOMETHYLTRANSFERASE"/>
    <property type="match status" value="1"/>
</dbReference>
<dbReference type="NCBIfam" id="TIGR00528">
    <property type="entry name" value="gcvT"/>
    <property type="match status" value="1"/>
</dbReference>
<dbReference type="Gene3D" id="4.10.1250.10">
    <property type="entry name" value="Aminomethyltransferase fragment"/>
    <property type="match status" value="1"/>
</dbReference>
<dbReference type="Gene3D" id="2.40.30.110">
    <property type="entry name" value="Aminomethyltransferase beta-barrel domains"/>
    <property type="match status" value="1"/>
</dbReference>
<evidence type="ECO:0000313" key="15">
    <source>
        <dbReference type="Proteomes" id="UP000007798"/>
    </source>
</evidence>
<dbReference type="EMBL" id="CH963857">
    <property type="protein sequence ID" value="EDW76532.1"/>
    <property type="molecule type" value="Genomic_DNA"/>
</dbReference>
<reference evidence="14 15" key="1">
    <citation type="journal article" date="2007" name="Nature">
        <title>Evolution of genes and genomes on the Drosophila phylogeny.</title>
        <authorList>
            <consortium name="Drosophila 12 Genomes Consortium"/>
            <person name="Clark A.G."/>
            <person name="Eisen M.B."/>
            <person name="Smith D.R."/>
            <person name="Bergman C.M."/>
            <person name="Oliver B."/>
            <person name="Markow T.A."/>
            <person name="Kaufman T.C."/>
            <person name="Kellis M."/>
            <person name="Gelbart W."/>
            <person name="Iyer V.N."/>
            <person name="Pollard D.A."/>
            <person name="Sackton T.B."/>
            <person name="Larracuente A.M."/>
            <person name="Singh N.D."/>
            <person name="Abad J.P."/>
            <person name="Abt D.N."/>
            <person name="Adryan B."/>
            <person name="Aguade M."/>
            <person name="Akashi H."/>
            <person name="Anderson W.W."/>
            <person name="Aquadro C.F."/>
            <person name="Ardell D.H."/>
            <person name="Arguello R."/>
            <person name="Artieri C.G."/>
            <person name="Barbash D.A."/>
            <person name="Barker D."/>
            <person name="Barsanti P."/>
            <person name="Batterham P."/>
            <person name="Batzoglou S."/>
            <person name="Begun D."/>
            <person name="Bhutkar A."/>
            <person name="Blanco E."/>
            <person name="Bosak S.A."/>
            <person name="Bradley R.K."/>
            <person name="Brand A.D."/>
            <person name="Brent M.R."/>
            <person name="Brooks A.N."/>
            <person name="Brown R.H."/>
            <person name="Butlin R.K."/>
            <person name="Caggese C."/>
            <person name="Calvi B.R."/>
            <person name="Bernardo de Carvalho A."/>
            <person name="Caspi A."/>
            <person name="Castrezana S."/>
            <person name="Celniker S.E."/>
            <person name="Chang J.L."/>
            <person name="Chapple C."/>
            <person name="Chatterji S."/>
            <person name="Chinwalla A."/>
            <person name="Civetta A."/>
            <person name="Clifton S.W."/>
            <person name="Comeron J.M."/>
            <person name="Costello J.C."/>
            <person name="Coyne J.A."/>
            <person name="Daub J."/>
            <person name="David R.G."/>
            <person name="Delcher A.L."/>
            <person name="Delehaunty K."/>
            <person name="Do C.B."/>
            <person name="Ebling H."/>
            <person name="Edwards K."/>
            <person name="Eickbush T."/>
            <person name="Evans J.D."/>
            <person name="Filipski A."/>
            <person name="Findeiss S."/>
            <person name="Freyhult E."/>
            <person name="Fulton L."/>
            <person name="Fulton R."/>
            <person name="Garcia A.C."/>
            <person name="Gardiner A."/>
            <person name="Garfield D.A."/>
            <person name="Garvin B.E."/>
            <person name="Gibson G."/>
            <person name="Gilbert D."/>
            <person name="Gnerre S."/>
            <person name="Godfrey J."/>
            <person name="Good R."/>
            <person name="Gotea V."/>
            <person name="Gravely B."/>
            <person name="Greenberg A.J."/>
            <person name="Griffiths-Jones S."/>
            <person name="Gross S."/>
            <person name="Guigo R."/>
            <person name="Gustafson E.A."/>
            <person name="Haerty W."/>
            <person name="Hahn M.W."/>
            <person name="Halligan D.L."/>
            <person name="Halpern A.L."/>
            <person name="Halter G.M."/>
            <person name="Han M.V."/>
            <person name="Heger A."/>
            <person name="Hillier L."/>
            <person name="Hinrichs A.S."/>
            <person name="Holmes I."/>
            <person name="Hoskins R.A."/>
            <person name="Hubisz M.J."/>
            <person name="Hultmark D."/>
            <person name="Huntley M.A."/>
            <person name="Jaffe D.B."/>
            <person name="Jagadeeshan S."/>
            <person name="Jeck W.R."/>
            <person name="Johnson J."/>
            <person name="Jones C.D."/>
            <person name="Jordan W.C."/>
            <person name="Karpen G.H."/>
            <person name="Kataoka E."/>
            <person name="Keightley P.D."/>
            <person name="Kheradpour P."/>
            <person name="Kirkness E.F."/>
            <person name="Koerich L.B."/>
            <person name="Kristiansen K."/>
            <person name="Kudrna D."/>
            <person name="Kulathinal R.J."/>
            <person name="Kumar S."/>
            <person name="Kwok R."/>
            <person name="Lander E."/>
            <person name="Langley C.H."/>
            <person name="Lapoint R."/>
            <person name="Lazzaro B.P."/>
            <person name="Lee S.J."/>
            <person name="Levesque L."/>
            <person name="Li R."/>
            <person name="Lin C.F."/>
            <person name="Lin M.F."/>
            <person name="Lindblad-Toh K."/>
            <person name="Llopart A."/>
            <person name="Long M."/>
            <person name="Low L."/>
            <person name="Lozovsky E."/>
            <person name="Lu J."/>
            <person name="Luo M."/>
            <person name="Machado C.A."/>
            <person name="Makalowski W."/>
            <person name="Marzo M."/>
            <person name="Matsuda M."/>
            <person name="Matzkin L."/>
            <person name="McAllister B."/>
            <person name="McBride C.S."/>
            <person name="McKernan B."/>
            <person name="McKernan K."/>
            <person name="Mendez-Lago M."/>
            <person name="Minx P."/>
            <person name="Mollenhauer M.U."/>
            <person name="Montooth K."/>
            <person name="Mount S.M."/>
            <person name="Mu X."/>
            <person name="Myers E."/>
            <person name="Negre B."/>
            <person name="Newfeld S."/>
            <person name="Nielsen R."/>
            <person name="Noor M.A."/>
            <person name="O'Grady P."/>
            <person name="Pachter L."/>
            <person name="Papaceit M."/>
            <person name="Parisi M.J."/>
            <person name="Parisi M."/>
            <person name="Parts L."/>
            <person name="Pedersen J.S."/>
            <person name="Pesole G."/>
            <person name="Phillippy A.M."/>
            <person name="Ponting C.P."/>
            <person name="Pop M."/>
            <person name="Porcelli D."/>
            <person name="Powell J.R."/>
            <person name="Prohaska S."/>
            <person name="Pruitt K."/>
            <person name="Puig M."/>
            <person name="Quesneville H."/>
            <person name="Ram K.R."/>
            <person name="Rand D."/>
            <person name="Rasmussen M.D."/>
            <person name="Reed L.K."/>
            <person name="Reenan R."/>
            <person name="Reily A."/>
            <person name="Remington K.A."/>
            <person name="Rieger T.T."/>
            <person name="Ritchie M.G."/>
            <person name="Robin C."/>
            <person name="Rogers Y.H."/>
            <person name="Rohde C."/>
            <person name="Rozas J."/>
            <person name="Rubenfield M.J."/>
            <person name="Ruiz A."/>
            <person name="Russo S."/>
            <person name="Salzberg S.L."/>
            <person name="Sanchez-Gracia A."/>
            <person name="Saranga D.J."/>
            <person name="Sato H."/>
            <person name="Schaeffer S.W."/>
            <person name="Schatz M.C."/>
            <person name="Schlenke T."/>
            <person name="Schwartz R."/>
            <person name="Segarra C."/>
            <person name="Singh R.S."/>
            <person name="Sirot L."/>
            <person name="Sirota M."/>
            <person name="Sisneros N.B."/>
            <person name="Smith C.D."/>
            <person name="Smith T.F."/>
            <person name="Spieth J."/>
            <person name="Stage D.E."/>
            <person name="Stark A."/>
            <person name="Stephan W."/>
            <person name="Strausberg R.L."/>
            <person name="Strempel S."/>
            <person name="Sturgill D."/>
            <person name="Sutton G."/>
            <person name="Sutton G.G."/>
            <person name="Tao W."/>
            <person name="Teichmann S."/>
            <person name="Tobari Y.N."/>
            <person name="Tomimura Y."/>
            <person name="Tsolas J.M."/>
            <person name="Valente V.L."/>
            <person name="Venter E."/>
            <person name="Venter J.C."/>
            <person name="Vicario S."/>
            <person name="Vieira F.G."/>
            <person name="Vilella A.J."/>
            <person name="Villasante A."/>
            <person name="Walenz B."/>
            <person name="Wang J."/>
            <person name="Wasserman M."/>
            <person name="Watts T."/>
            <person name="Wilson D."/>
            <person name="Wilson R.K."/>
            <person name="Wing R.A."/>
            <person name="Wolfner M.F."/>
            <person name="Wong A."/>
            <person name="Wong G.K."/>
            <person name="Wu C.I."/>
            <person name="Wu G."/>
            <person name="Yamamoto D."/>
            <person name="Yang H.P."/>
            <person name="Yang S.P."/>
            <person name="Yorke J.A."/>
            <person name="Yoshida K."/>
            <person name="Zdobnov E."/>
            <person name="Zhang P."/>
            <person name="Zhang Y."/>
            <person name="Zimin A.V."/>
            <person name="Baldwin J."/>
            <person name="Abdouelleil A."/>
            <person name="Abdulkadir J."/>
            <person name="Abebe A."/>
            <person name="Abera B."/>
            <person name="Abreu J."/>
            <person name="Acer S.C."/>
            <person name="Aftuck L."/>
            <person name="Alexander A."/>
            <person name="An P."/>
            <person name="Anderson E."/>
            <person name="Anderson S."/>
            <person name="Arachi H."/>
            <person name="Azer M."/>
            <person name="Bachantsang P."/>
            <person name="Barry A."/>
            <person name="Bayul T."/>
            <person name="Berlin A."/>
            <person name="Bessette D."/>
            <person name="Bloom T."/>
            <person name="Blye J."/>
            <person name="Boguslavskiy L."/>
            <person name="Bonnet C."/>
            <person name="Boukhgalter B."/>
            <person name="Bourzgui I."/>
            <person name="Brown A."/>
            <person name="Cahill P."/>
            <person name="Channer S."/>
            <person name="Cheshatsang Y."/>
            <person name="Chuda L."/>
            <person name="Citroen M."/>
            <person name="Collymore A."/>
            <person name="Cooke P."/>
            <person name="Costello M."/>
            <person name="D'Aco K."/>
            <person name="Daza R."/>
            <person name="De Haan G."/>
            <person name="DeGray S."/>
            <person name="DeMaso C."/>
            <person name="Dhargay N."/>
            <person name="Dooley K."/>
            <person name="Dooley E."/>
            <person name="Doricent M."/>
            <person name="Dorje P."/>
            <person name="Dorjee K."/>
            <person name="Dupes A."/>
            <person name="Elong R."/>
            <person name="Falk J."/>
            <person name="Farina A."/>
            <person name="Faro S."/>
            <person name="Ferguson D."/>
            <person name="Fisher S."/>
            <person name="Foley C.D."/>
            <person name="Franke A."/>
            <person name="Friedrich D."/>
            <person name="Gadbois L."/>
            <person name="Gearin G."/>
            <person name="Gearin C.R."/>
            <person name="Giannoukos G."/>
            <person name="Goode T."/>
            <person name="Graham J."/>
            <person name="Grandbois E."/>
            <person name="Grewal S."/>
            <person name="Gyaltsen K."/>
            <person name="Hafez N."/>
            <person name="Hagos B."/>
            <person name="Hall J."/>
            <person name="Henson C."/>
            <person name="Hollinger A."/>
            <person name="Honan T."/>
            <person name="Huard M.D."/>
            <person name="Hughes L."/>
            <person name="Hurhula B."/>
            <person name="Husby M.E."/>
            <person name="Kamat A."/>
            <person name="Kanga B."/>
            <person name="Kashin S."/>
            <person name="Khazanovich D."/>
            <person name="Kisner P."/>
            <person name="Lance K."/>
            <person name="Lara M."/>
            <person name="Lee W."/>
            <person name="Lennon N."/>
            <person name="Letendre F."/>
            <person name="LeVine R."/>
            <person name="Lipovsky A."/>
            <person name="Liu X."/>
            <person name="Liu J."/>
            <person name="Liu S."/>
            <person name="Lokyitsang T."/>
            <person name="Lokyitsang Y."/>
            <person name="Lubonja R."/>
            <person name="Lui A."/>
            <person name="MacDonald P."/>
            <person name="Magnisalis V."/>
            <person name="Maru K."/>
            <person name="Matthews C."/>
            <person name="McCusker W."/>
            <person name="McDonough S."/>
            <person name="Mehta T."/>
            <person name="Meldrim J."/>
            <person name="Meneus L."/>
            <person name="Mihai O."/>
            <person name="Mihalev A."/>
            <person name="Mihova T."/>
            <person name="Mittelman R."/>
            <person name="Mlenga V."/>
            <person name="Montmayeur A."/>
            <person name="Mulrain L."/>
            <person name="Navidi A."/>
            <person name="Naylor J."/>
            <person name="Negash T."/>
            <person name="Nguyen T."/>
            <person name="Nguyen N."/>
            <person name="Nicol R."/>
            <person name="Norbu C."/>
            <person name="Norbu N."/>
            <person name="Novod N."/>
            <person name="O'Neill B."/>
            <person name="Osman S."/>
            <person name="Markiewicz E."/>
            <person name="Oyono O.L."/>
            <person name="Patti C."/>
            <person name="Phunkhang P."/>
            <person name="Pierre F."/>
            <person name="Priest M."/>
            <person name="Raghuraman S."/>
            <person name="Rege F."/>
            <person name="Reyes R."/>
            <person name="Rise C."/>
            <person name="Rogov P."/>
            <person name="Ross K."/>
            <person name="Ryan E."/>
            <person name="Settipalli S."/>
            <person name="Shea T."/>
            <person name="Sherpa N."/>
            <person name="Shi L."/>
            <person name="Shih D."/>
            <person name="Sparrow T."/>
            <person name="Spaulding J."/>
            <person name="Stalker J."/>
            <person name="Stange-Thomann N."/>
            <person name="Stavropoulos S."/>
            <person name="Stone C."/>
            <person name="Strader C."/>
            <person name="Tesfaye S."/>
            <person name="Thomson T."/>
            <person name="Thoulutsang Y."/>
            <person name="Thoulutsang D."/>
            <person name="Topham K."/>
            <person name="Topping I."/>
            <person name="Tsamla T."/>
            <person name="Vassiliev H."/>
            <person name="Vo A."/>
            <person name="Wangchuk T."/>
            <person name="Wangdi T."/>
            <person name="Weiand M."/>
            <person name="Wilkinson J."/>
            <person name="Wilson A."/>
            <person name="Yadav S."/>
            <person name="Young G."/>
            <person name="Yu Q."/>
            <person name="Zembek L."/>
            <person name="Zhong D."/>
            <person name="Zimmer A."/>
            <person name="Zwirko Z."/>
            <person name="Jaffe D.B."/>
            <person name="Alvarez P."/>
            <person name="Brockman W."/>
            <person name="Butler J."/>
            <person name="Chin C."/>
            <person name="Gnerre S."/>
            <person name="Grabherr M."/>
            <person name="Kleber M."/>
            <person name="Mauceli E."/>
            <person name="MacCallum I."/>
        </authorList>
    </citation>
    <scope>NUCLEOTIDE SEQUENCE [LARGE SCALE GENOMIC DNA]</scope>
    <source>
        <strain evidence="15">Tucson 14030-0811.24</strain>
    </source>
</reference>
<evidence type="ECO:0000259" key="12">
    <source>
        <dbReference type="Pfam" id="PF01571"/>
    </source>
</evidence>
<dbReference type="InterPro" id="IPR028896">
    <property type="entry name" value="GcvT/YgfZ/DmdA"/>
</dbReference>
<name>B4MWP3_DROWI</name>
<dbReference type="HOGENOM" id="CLU_007884_10_0_1"/>
<dbReference type="OMA" id="MPVQYPA"/>
<dbReference type="GO" id="GO:0005739">
    <property type="term" value="C:mitochondrion"/>
    <property type="evidence" value="ECO:0007669"/>
    <property type="project" value="UniProtKB-SubCell"/>
</dbReference>
<dbReference type="PANTHER" id="PTHR43757:SF16">
    <property type="entry name" value="AMINOMETHYLTRANSFERASE, MITOCHONDRIAL"/>
    <property type="match status" value="1"/>
</dbReference>
<evidence type="ECO:0000256" key="8">
    <source>
        <dbReference type="ARBA" id="ARBA00023128"/>
    </source>
</evidence>
<feature type="domain" description="GCVT N-terminal" evidence="12">
    <location>
        <begin position="32"/>
        <end position="295"/>
    </location>
</feature>
<dbReference type="FunFam" id="3.30.70.1400:FF:000001">
    <property type="entry name" value="Aminomethyltransferase"/>
    <property type="match status" value="1"/>
</dbReference>
<dbReference type="GO" id="GO:0004047">
    <property type="term" value="F:aminomethyltransferase activity"/>
    <property type="evidence" value="ECO:0007669"/>
    <property type="project" value="UniProtKB-EC"/>
</dbReference>
<accession>B4MWP3</accession>
<comment type="subcellular location">
    <subcellularLocation>
        <location evidence="2 11">Mitochondrion</location>
    </subcellularLocation>
</comment>
<dbReference type="InterPro" id="IPR006222">
    <property type="entry name" value="GCVT_N"/>
</dbReference>
<organism evidence="14 15">
    <name type="scientific">Drosophila willistoni</name>
    <name type="common">Fruit fly</name>
    <dbReference type="NCBI Taxonomy" id="7260"/>
    <lineage>
        <taxon>Eukaryota</taxon>
        <taxon>Metazoa</taxon>
        <taxon>Ecdysozoa</taxon>
        <taxon>Arthropoda</taxon>
        <taxon>Hexapoda</taxon>
        <taxon>Insecta</taxon>
        <taxon>Pterygota</taxon>
        <taxon>Neoptera</taxon>
        <taxon>Endopterygota</taxon>
        <taxon>Diptera</taxon>
        <taxon>Brachycera</taxon>
        <taxon>Muscomorpha</taxon>
        <taxon>Ephydroidea</taxon>
        <taxon>Drosophilidae</taxon>
        <taxon>Drosophila</taxon>
        <taxon>Sophophora</taxon>
    </lineage>
</organism>
<dbReference type="SUPFAM" id="SSF101790">
    <property type="entry name" value="Aminomethyltransferase beta-barrel domain"/>
    <property type="match status" value="1"/>
</dbReference>
<dbReference type="InterPro" id="IPR027266">
    <property type="entry name" value="TrmE/GcvT-like"/>
</dbReference>
<dbReference type="SUPFAM" id="SSF103025">
    <property type="entry name" value="Folate-binding domain"/>
    <property type="match status" value="1"/>
</dbReference>
<dbReference type="OrthoDB" id="10263536at2759"/>
<sequence length="409" mass="44550">MFKLSKRLLPTLNWIQRLASNSSATTPERTALYDFHVKNGGKLVNFCGYSLPVQYADQSIISSHLYTRQVGSIFDVSHMLQTYVRGKDAATCMETICTADILGLPNGSGTLTVFTNDNGGILDDLIVNKVNEKELYVVSNAAMKQQDMNIMSSAVSHFKSQGKDVSIEFLTPSDQSLIAIQGPQAVAELAKLLAPQTQSLDQLYFMNSSTFNVNGLTNIRITRCGYTGEDGVEVSVPSTQVTSLTEALLANGKLKLAGLGARDSLRLEAGLCLYGSDIDTQTTPIEAALAWLVAKRRRATKDFPGAETVLKQLKEGVSKRRVGLKMLGTKPPPARSGIQIFNDEGKELVGQITSGCPSPSIGSNIAMGYIQEKLKKVGTRVQLKVRDKFYEAEITKMPFVGANYYSKPK</sequence>
<dbReference type="FunFam" id="4.10.1250.10:FF:000002">
    <property type="entry name" value="Aminomethyltransferase"/>
    <property type="match status" value="1"/>
</dbReference>
<evidence type="ECO:0000259" key="13">
    <source>
        <dbReference type="Pfam" id="PF08669"/>
    </source>
</evidence>
<dbReference type="GO" id="GO:0008483">
    <property type="term" value="F:transaminase activity"/>
    <property type="evidence" value="ECO:0007669"/>
    <property type="project" value="UniProtKB-KW"/>
</dbReference>
<evidence type="ECO:0000256" key="5">
    <source>
        <dbReference type="ARBA" id="ARBA00022576"/>
    </source>
</evidence>
<dbReference type="InterPro" id="IPR006223">
    <property type="entry name" value="GcvT"/>
</dbReference>
<dbReference type="GO" id="GO:0005960">
    <property type="term" value="C:glycine cleavage complex"/>
    <property type="evidence" value="ECO:0007669"/>
    <property type="project" value="InterPro"/>
</dbReference>
<feature type="domain" description="Aminomethyltransferase C-terminal" evidence="13">
    <location>
        <begin position="319"/>
        <end position="400"/>
    </location>
</feature>
<dbReference type="SMR" id="B4MWP3"/>
<keyword evidence="7 11" id="KW-0809">Transit peptide</keyword>
<dbReference type="Gene3D" id="3.30.70.1400">
    <property type="entry name" value="Aminomethyltransferase beta-barrel domains"/>
    <property type="match status" value="1"/>
</dbReference>
<dbReference type="FunFam" id="2.40.30.110:FF:000002">
    <property type="entry name" value="Aminomethyltransferase"/>
    <property type="match status" value="1"/>
</dbReference>
<dbReference type="Proteomes" id="UP000007798">
    <property type="component" value="Unassembled WGS sequence"/>
</dbReference>
<comment type="similarity">
    <text evidence="3 11">Belongs to the GcvT family.</text>
</comment>
<comment type="subunit">
    <text evidence="4 11">The glycine cleavage system is composed of four proteins: P, T, L and H.</text>
</comment>
<dbReference type="PhylomeDB" id="B4MWP3"/>
<keyword evidence="5 11" id="KW-0032">Aminotransferase</keyword>
<evidence type="ECO:0000256" key="6">
    <source>
        <dbReference type="ARBA" id="ARBA00022679"/>
    </source>
</evidence>
<dbReference type="NCBIfam" id="NF001567">
    <property type="entry name" value="PRK00389.1"/>
    <property type="match status" value="1"/>
</dbReference>
<evidence type="ECO:0000256" key="2">
    <source>
        <dbReference type="ARBA" id="ARBA00004173"/>
    </source>
</evidence>
<dbReference type="STRING" id="7260.B4MWP3"/>
<keyword evidence="8 11" id="KW-0496">Mitochondrion</keyword>
<evidence type="ECO:0000256" key="3">
    <source>
        <dbReference type="ARBA" id="ARBA00008609"/>
    </source>
</evidence>
<dbReference type="InParanoid" id="B4MWP3"/>
<dbReference type="InterPro" id="IPR029043">
    <property type="entry name" value="GcvT/YgfZ_C"/>
</dbReference>
<dbReference type="FunCoup" id="B4MWP3">
    <property type="interactions" value="407"/>
</dbReference>
<keyword evidence="15" id="KW-1185">Reference proteome</keyword>
<dbReference type="eggNOG" id="KOG2770">
    <property type="taxonomic scope" value="Eukaryota"/>
</dbReference>
<dbReference type="PIRSF" id="PIRSF006487">
    <property type="entry name" value="GcvT"/>
    <property type="match status" value="1"/>
</dbReference>
<evidence type="ECO:0000256" key="4">
    <source>
        <dbReference type="ARBA" id="ARBA00011690"/>
    </source>
</evidence>
<dbReference type="KEGG" id="dwi:6642313"/>
<comment type="function">
    <text evidence="1 11">The glycine cleavage system catalyzes the degradation of glycine.</text>
</comment>
<evidence type="ECO:0000313" key="14">
    <source>
        <dbReference type="EMBL" id="EDW76532.1"/>
    </source>
</evidence>
<dbReference type="AlphaFoldDB" id="B4MWP3"/>
<evidence type="ECO:0000256" key="11">
    <source>
        <dbReference type="RuleBase" id="RU003981"/>
    </source>
</evidence>
<gene>
    <name evidence="14" type="primary">Dwil\GK14613</name>
    <name evidence="14" type="ORF">Dwil_GK14613</name>
</gene>
<comment type="catalytic activity">
    <reaction evidence="9 11">
        <text>N(6)-[(R)-S(8)-aminomethyldihydrolipoyl]-L-lysyl-[protein] + (6S)-5,6,7,8-tetrahydrofolate = N(6)-[(R)-dihydrolipoyl]-L-lysyl-[protein] + (6R)-5,10-methylene-5,6,7,8-tetrahydrofolate + NH4(+)</text>
        <dbReference type="Rhea" id="RHEA:16945"/>
        <dbReference type="Rhea" id="RHEA-COMP:10475"/>
        <dbReference type="Rhea" id="RHEA-COMP:10492"/>
        <dbReference type="ChEBI" id="CHEBI:15636"/>
        <dbReference type="ChEBI" id="CHEBI:28938"/>
        <dbReference type="ChEBI" id="CHEBI:57453"/>
        <dbReference type="ChEBI" id="CHEBI:83100"/>
        <dbReference type="ChEBI" id="CHEBI:83143"/>
        <dbReference type="EC" id="2.1.2.10"/>
    </reaction>
</comment>
<keyword evidence="6 11" id="KW-0808">Transferase</keyword>
<proteinExistence type="inferred from homology"/>
<feature type="binding site" evidence="10">
    <location>
        <position position="233"/>
    </location>
    <ligand>
        <name>substrate</name>
    </ligand>
</feature>
<dbReference type="InterPro" id="IPR013977">
    <property type="entry name" value="GcvT_C"/>
</dbReference>
<dbReference type="GO" id="GO:0006546">
    <property type="term" value="P:glycine catabolic process"/>
    <property type="evidence" value="ECO:0007669"/>
    <property type="project" value="InterPro"/>
</dbReference>